<name>A0AA35RC17_GEOBA</name>
<evidence type="ECO:0000313" key="2">
    <source>
        <dbReference type="Proteomes" id="UP001174909"/>
    </source>
</evidence>
<dbReference type="Proteomes" id="UP001174909">
    <property type="component" value="Unassembled WGS sequence"/>
</dbReference>
<dbReference type="Gene3D" id="3.40.50.300">
    <property type="entry name" value="P-loop containing nucleotide triphosphate hydrolases"/>
    <property type="match status" value="1"/>
</dbReference>
<gene>
    <name evidence="1" type="ORF">GBAR_LOCUS5522</name>
</gene>
<dbReference type="AlphaFoldDB" id="A0AA35RC17"/>
<accession>A0AA35RC17</accession>
<protein>
    <submittedName>
        <fullName evidence="1">Uncharacterized protein</fullName>
    </submittedName>
</protein>
<reference evidence="1" key="1">
    <citation type="submission" date="2023-03" db="EMBL/GenBank/DDBJ databases">
        <authorList>
            <person name="Steffen K."/>
            <person name="Cardenas P."/>
        </authorList>
    </citation>
    <scope>NUCLEOTIDE SEQUENCE</scope>
</reference>
<evidence type="ECO:0000313" key="1">
    <source>
        <dbReference type="EMBL" id="CAI8007983.1"/>
    </source>
</evidence>
<dbReference type="InterPro" id="IPR027417">
    <property type="entry name" value="P-loop_NTPase"/>
</dbReference>
<organism evidence="1 2">
    <name type="scientific">Geodia barretti</name>
    <name type="common">Barrett's horny sponge</name>
    <dbReference type="NCBI Taxonomy" id="519541"/>
    <lineage>
        <taxon>Eukaryota</taxon>
        <taxon>Metazoa</taxon>
        <taxon>Porifera</taxon>
        <taxon>Demospongiae</taxon>
        <taxon>Heteroscleromorpha</taxon>
        <taxon>Tetractinellida</taxon>
        <taxon>Astrophorina</taxon>
        <taxon>Geodiidae</taxon>
        <taxon>Geodia</taxon>
    </lineage>
</organism>
<proteinExistence type="predicted"/>
<comment type="caution">
    <text evidence="1">The sequence shown here is derived from an EMBL/GenBank/DDBJ whole genome shotgun (WGS) entry which is preliminary data.</text>
</comment>
<keyword evidence="2" id="KW-1185">Reference proteome</keyword>
<dbReference type="SUPFAM" id="SSF52540">
    <property type="entry name" value="P-loop containing nucleoside triphosphate hydrolases"/>
    <property type="match status" value="1"/>
</dbReference>
<sequence length="305" mass="34634">MVNGLVGEKIAKEGDTLDPETSVVKAYQSKHRSVRVTVWDSPGLQDGTKNEGRYLEDMKKKCSNMDLSIYCVSLKETRFFPNCPDILAMRKLTSLFGKKMWENAMFVLTFANVAEDLDSAILEEDDEKEKAKLFQDKVKLWKKTLAEALIAEVGVDKEVAERIEVVPAGHQYIPALLDRHHWLSPIWFAALYAMHPRAQPAMVKLNRHRIVNNPKEIRDEDLTKFIHEQPIIFSSRGALVGEKYGSSELGQAIGSMIGKNESADLKVALELRYTLLELAKRYGQAFLHVIRDLFRGKEEDVSEVV</sequence>
<dbReference type="EMBL" id="CASHTH010000813">
    <property type="protein sequence ID" value="CAI8007983.1"/>
    <property type="molecule type" value="Genomic_DNA"/>
</dbReference>